<dbReference type="GO" id="GO:0003714">
    <property type="term" value="F:transcription corepressor activity"/>
    <property type="evidence" value="ECO:0007669"/>
    <property type="project" value="InterPro"/>
</dbReference>
<feature type="compositionally biased region" description="Low complexity" evidence="1">
    <location>
        <begin position="571"/>
        <end position="589"/>
    </location>
</feature>
<dbReference type="InterPro" id="IPR013927">
    <property type="entry name" value="TF_Opi1_Ccg-8"/>
</dbReference>
<dbReference type="STRING" id="56408.A0A1E5RGZ1"/>
<feature type="region of interest" description="Disordered" evidence="1">
    <location>
        <begin position="567"/>
        <end position="589"/>
    </location>
</feature>
<feature type="compositionally biased region" description="Basic and acidic residues" evidence="1">
    <location>
        <begin position="235"/>
        <end position="247"/>
    </location>
</feature>
<dbReference type="GO" id="GO:0030968">
    <property type="term" value="P:endoplasmic reticulum unfolded protein response"/>
    <property type="evidence" value="ECO:0007669"/>
    <property type="project" value="TreeGrafter"/>
</dbReference>
<feature type="compositionally biased region" description="Basic residues" evidence="1">
    <location>
        <begin position="169"/>
        <end position="178"/>
    </location>
</feature>
<feature type="compositionally biased region" description="Basic and acidic residues" evidence="1">
    <location>
        <begin position="55"/>
        <end position="75"/>
    </location>
</feature>
<organism evidence="2 3">
    <name type="scientific">Hanseniaspora osmophila</name>
    <dbReference type="NCBI Taxonomy" id="56408"/>
    <lineage>
        <taxon>Eukaryota</taxon>
        <taxon>Fungi</taxon>
        <taxon>Dikarya</taxon>
        <taxon>Ascomycota</taxon>
        <taxon>Saccharomycotina</taxon>
        <taxon>Saccharomycetes</taxon>
        <taxon>Saccharomycodales</taxon>
        <taxon>Saccharomycodaceae</taxon>
        <taxon>Hanseniaspora</taxon>
    </lineage>
</organism>
<dbReference type="InParanoid" id="A0A1E5RGZ1"/>
<dbReference type="PANTHER" id="PTHR38406">
    <property type="entry name" value="TRANSCRIPTIONAL REPRESSOR OPI1"/>
    <property type="match status" value="1"/>
</dbReference>
<dbReference type="PANTHER" id="PTHR38406:SF1">
    <property type="entry name" value="TRANSCRIPTIONAL REPRESSOR OPI1"/>
    <property type="match status" value="1"/>
</dbReference>
<reference evidence="3" key="1">
    <citation type="journal article" date="2016" name="Genome Announc.">
        <title>Genome sequences of three species of Hanseniaspora isolated from spontaneous wine fermentations.</title>
        <authorList>
            <person name="Sternes P.R."/>
            <person name="Lee D."/>
            <person name="Kutyna D.R."/>
            <person name="Borneman A.R."/>
        </authorList>
    </citation>
    <scope>NUCLEOTIDE SEQUENCE [LARGE SCALE GENOMIC DNA]</scope>
    <source>
        <strain evidence="3">AWRI3579</strain>
    </source>
</reference>
<evidence type="ECO:0000313" key="3">
    <source>
        <dbReference type="Proteomes" id="UP000095728"/>
    </source>
</evidence>
<feature type="compositionally biased region" description="Polar residues" evidence="1">
    <location>
        <begin position="81"/>
        <end position="90"/>
    </location>
</feature>
<comment type="caution">
    <text evidence="2">The sequence shown here is derived from an EMBL/GenBank/DDBJ whole genome shotgun (WGS) entry which is preliminary data.</text>
</comment>
<feature type="compositionally biased region" description="Basic residues" evidence="1">
    <location>
        <begin position="254"/>
        <end position="265"/>
    </location>
</feature>
<dbReference type="GO" id="GO:0005783">
    <property type="term" value="C:endoplasmic reticulum"/>
    <property type="evidence" value="ECO:0007669"/>
    <property type="project" value="TreeGrafter"/>
</dbReference>
<sequence>MVNLKEEDQENIKEKKNGVFIVDTISIKKEPTPTDEAHDFGKSKTTGNVVGNLKNETKTPEKMTQEKSIHEKGIQEKVPQAKTNSSGNSSDADEFVDSYSTNLITKKDIPQDVAIAIQALGDLKKSTKIINNIKKNANFVLENSKIHLNKNIQDIHTFKNITNKVVKKKFASRRKSTKKGQWSLDNGKSGKDEEGKESYDDNDEDDAANNEEDHTEEYYSGEEDTMEDTQEDTLEDTREDQRLDGLTKDCSIPKLRKKSKRRRISQAIKSHKLNLSIESKKKLFTCLHLLKLANKQLSNKVTGLQILVQHEERNMSEKKIGNKNMSEADVSGASGNALIGGTNIHSANSSSAMIPNSMYTPSSSAKNEIVGTVKKVYTLISKYTGNSLPEPARSKVRESLLKLPTKLQTYMSNDIEDDDEDDDKVDDSAKDDDKVDDSAKEANYLLKNDPKNDPNSLQIKQEDAEKLGLWEGPASKQRTHRVLKKVSKNKKMLLLAKESLEMVSSVMDVVDETLGKAEEWVKHKQEIKELLRKNLQQGITKNPAKMIGSSMNEVKVAALQIKTITGSAAESASTDDNNNDNITANNIHE</sequence>
<protein>
    <submittedName>
        <fullName evidence="2">Transcriptional repressor OPI1</fullName>
    </submittedName>
</protein>
<feature type="region of interest" description="Disordered" evidence="1">
    <location>
        <begin position="411"/>
        <end position="438"/>
    </location>
</feature>
<evidence type="ECO:0000313" key="2">
    <source>
        <dbReference type="EMBL" id="OEJ86170.1"/>
    </source>
</evidence>
<feature type="compositionally biased region" description="Acidic residues" evidence="1">
    <location>
        <begin position="200"/>
        <end position="234"/>
    </location>
</feature>
<dbReference type="Pfam" id="PF08618">
    <property type="entry name" value="Opi1"/>
    <property type="match status" value="1"/>
</dbReference>
<feature type="compositionally biased region" description="Basic and acidic residues" evidence="1">
    <location>
        <begin position="426"/>
        <end position="438"/>
    </location>
</feature>
<keyword evidence="3" id="KW-1185">Reference proteome</keyword>
<evidence type="ECO:0000256" key="1">
    <source>
        <dbReference type="SAM" id="MobiDB-lite"/>
    </source>
</evidence>
<dbReference type="EMBL" id="LPNM01000006">
    <property type="protein sequence ID" value="OEJ86170.1"/>
    <property type="molecule type" value="Genomic_DNA"/>
</dbReference>
<feature type="compositionally biased region" description="Basic and acidic residues" evidence="1">
    <location>
        <begin position="188"/>
        <end position="199"/>
    </location>
</feature>
<dbReference type="GO" id="GO:0008654">
    <property type="term" value="P:phospholipid biosynthetic process"/>
    <property type="evidence" value="ECO:0007669"/>
    <property type="project" value="TreeGrafter"/>
</dbReference>
<accession>A0A1E5RGZ1</accession>
<dbReference type="Proteomes" id="UP000095728">
    <property type="component" value="Unassembled WGS sequence"/>
</dbReference>
<feature type="compositionally biased region" description="Acidic residues" evidence="1">
    <location>
        <begin position="414"/>
        <end position="425"/>
    </location>
</feature>
<dbReference type="GO" id="GO:0005634">
    <property type="term" value="C:nucleus"/>
    <property type="evidence" value="ECO:0007669"/>
    <property type="project" value="TreeGrafter"/>
</dbReference>
<dbReference type="GO" id="GO:0006357">
    <property type="term" value="P:regulation of transcription by RNA polymerase II"/>
    <property type="evidence" value="ECO:0007669"/>
    <property type="project" value="TreeGrafter"/>
</dbReference>
<feature type="compositionally biased region" description="Basic and acidic residues" evidence="1">
    <location>
        <begin position="31"/>
        <end position="42"/>
    </location>
</feature>
<feature type="region of interest" description="Disordered" evidence="1">
    <location>
        <begin position="31"/>
        <end position="93"/>
    </location>
</feature>
<gene>
    <name evidence="2" type="ORF">AWRI3579_g1306</name>
</gene>
<feature type="region of interest" description="Disordered" evidence="1">
    <location>
        <begin position="169"/>
        <end position="265"/>
    </location>
</feature>
<name>A0A1E5RGZ1_9ASCO</name>
<dbReference type="OrthoDB" id="2441642at2759"/>
<dbReference type="AlphaFoldDB" id="A0A1E5RGZ1"/>
<proteinExistence type="predicted"/>